<proteinExistence type="predicted"/>
<evidence type="ECO:0000313" key="1">
    <source>
        <dbReference type="EMBL" id="SVB74978.1"/>
    </source>
</evidence>
<name>A0A382GIJ0_9ZZZZ</name>
<dbReference type="AlphaFoldDB" id="A0A382GIJ0"/>
<protein>
    <submittedName>
        <fullName evidence="1">Uncharacterized protein</fullName>
    </submittedName>
</protein>
<reference evidence="1" key="1">
    <citation type="submission" date="2018-05" db="EMBL/GenBank/DDBJ databases">
        <authorList>
            <person name="Lanie J.A."/>
            <person name="Ng W.-L."/>
            <person name="Kazmierczak K.M."/>
            <person name="Andrzejewski T.M."/>
            <person name="Davidsen T.M."/>
            <person name="Wayne K.J."/>
            <person name="Tettelin H."/>
            <person name="Glass J.I."/>
            <person name="Rusch D."/>
            <person name="Podicherti R."/>
            <person name="Tsui H.-C.T."/>
            <person name="Winkler M.E."/>
        </authorList>
    </citation>
    <scope>NUCLEOTIDE SEQUENCE</scope>
</reference>
<organism evidence="1">
    <name type="scientific">marine metagenome</name>
    <dbReference type="NCBI Taxonomy" id="408172"/>
    <lineage>
        <taxon>unclassified sequences</taxon>
        <taxon>metagenomes</taxon>
        <taxon>ecological metagenomes</taxon>
    </lineage>
</organism>
<dbReference type="InterPro" id="IPR022607">
    <property type="entry name" value="Phage_T4_Gp53_baseplate_wedge"/>
</dbReference>
<accession>A0A382GIJ0</accession>
<dbReference type="EMBL" id="UINC01055745">
    <property type="protein sequence ID" value="SVB74978.1"/>
    <property type="molecule type" value="Genomic_DNA"/>
</dbReference>
<feature type="non-terminal residue" evidence="1">
    <location>
        <position position="1"/>
    </location>
</feature>
<dbReference type="Pfam" id="PF11246">
    <property type="entry name" value="Phage_gp53"/>
    <property type="match status" value="1"/>
</dbReference>
<sequence length="163" mass="18877">GDERPDQVANDFYGDPGLDWVILTTNNIVHVRDEWPMGNQDFLTYLNEKYSDEELSNIHHYETKLIRTSNGKLIQPEGLTVPEGHSITFLDNGVLRTESSLTSFTFLEHETNLNDAKRSINILRQEYLNLFLEDFENIMEYKPSNQFVSANLKKTENPRLISP</sequence>
<gene>
    <name evidence="1" type="ORF">METZ01_LOCUS227832</name>
</gene>